<sequence>LNQDSSPEGVRSSPAQAGGFKALLPGLLFPPALVLASPLGIPLPVGRGCGPKRASPENCRRRLQRPAGSPIGP</sequence>
<feature type="non-terminal residue" evidence="2">
    <location>
        <position position="1"/>
    </location>
</feature>
<feature type="non-terminal residue" evidence="2">
    <location>
        <position position="73"/>
    </location>
</feature>
<dbReference type="EMBL" id="GBEZ01023965">
    <property type="protein sequence ID" value="JAC62970.1"/>
    <property type="molecule type" value="Transcribed_RNA"/>
</dbReference>
<feature type="region of interest" description="Disordered" evidence="1">
    <location>
        <begin position="46"/>
        <end position="73"/>
    </location>
</feature>
<gene>
    <name evidence="2" type="ORF">TSPGSL018_21825</name>
</gene>
<organism evidence="2">
    <name type="scientific">Tetraselmis sp. GSL018</name>
    <dbReference type="NCBI Taxonomy" id="582737"/>
    <lineage>
        <taxon>Eukaryota</taxon>
        <taxon>Viridiplantae</taxon>
        <taxon>Chlorophyta</taxon>
        <taxon>core chlorophytes</taxon>
        <taxon>Chlorodendrophyceae</taxon>
        <taxon>Chlorodendrales</taxon>
        <taxon>Chlorodendraceae</taxon>
        <taxon>Tetraselmis</taxon>
    </lineage>
</organism>
<evidence type="ECO:0000256" key="1">
    <source>
        <dbReference type="SAM" id="MobiDB-lite"/>
    </source>
</evidence>
<evidence type="ECO:0000313" key="2">
    <source>
        <dbReference type="EMBL" id="JAC62970.1"/>
    </source>
</evidence>
<accession>A0A061QWX5</accession>
<proteinExistence type="predicted"/>
<reference evidence="2" key="1">
    <citation type="submission" date="2014-05" db="EMBL/GenBank/DDBJ databases">
        <title>The transcriptome of the halophilic microalga Tetraselmis sp. GSL018 isolated from the Great Salt Lake, Utah.</title>
        <authorList>
            <person name="Jinkerson R.E."/>
            <person name="D'Adamo S."/>
            <person name="Posewitz M.C."/>
        </authorList>
    </citation>
    <scope>NUCLEOTIDE SEQUENCE</scope>
    <source>
        <strain evidence="2">GSL018</strain>
    </source>
</reference>
<dbReference type="AlphaFoldDB" id="A0A061QWX5"/>
<name>A0A061QWX5_9CHLO</name>
<protein>
    <submittedName>
        <fullName evidence="2">Uncharacterized protein</fullName>
    </submittedName>
</protein>